<proteinExistence type="predicted"/>
<dbReference type="AlphaFoldDB" id="A0AAD2PUF6"/>
<dbReference type="EMBL" id="CAKOGP040001759">
    <property type="protein sequence ID" value="CAJ1950102.1"/>
    <property type="molecule type" value="Genomic_DNA"/>
</dbReference>
<name>A0AAD2PUF6_9STRA</name>
<accession>A0AAD2PUF6</accession>
<evidence type="ECO:0000313" key="1">
    <source>
        <dbReference type="EMBL" id="CAJ1950102.1"/>
    </source>
</evidence>
<dbReference type="Proteomes" id="UP001295423">
    <property type="component" value="Unassembled WGS sequence"/>
</dbReference>
<gene>
    <name evidence="1" type="ORF">CYCCA115_LOCUS12423</name>
</gene>
<organism evidence="1 2">
    <name type="scientific">Cylindrotheca closterium</name>
    <dbReference type="NCBI Taxonomy" id="2856"/>
    <lineage>
        <taxon>Eukaryota</taxon>
        <taxon>Sar</taxon>
        <taxon>Stramenopiles</taxon>
        <taxon>Ochrophyta</taxon>
        <taxon>Bacillariophyta</taxon>
        <taxon>Bacillariophyceae</taxon>
        <taxon>Bacillariophycidae</taxon>
        <taxon>Bacillariales</taxon>
        <taxon>Bacillariaceae</taxon>
        <taxon>Cylindrotheca</taxon>
    </lineage>
</organism>
<protein>
    <submittedName>
        <fullName evidence="1">Uncharacterized protein</fullName>
    </submittedName>
</protein>
<comment type="caution">
    <text evidence="1">The sequence shown here is derived from an EMBL/GenBank/DDBJ whole genome shotgun (WGS) entry which is preliminary data.</text>
</comment>
<reference evidence="1" key="1">
    <citation type="submission" date="2023-08" db="EMBL/GenBank/DDBJ databases">
        <authorList>
            <person name="Audoor S."/>
            <person name="Bilcke G."/>
        </authorList>
    </citation>
    <scope>NUCLEOTIDE SEQUENCE</scope>
</reference>
<keyword evidence="2" id="KW-1185">Reference proteome</keyword>
<sequence>MNPFDDVANVELGNPFPDWQFSEVHLRGIEQLPQQPGFEAAGHQNEIVVTDNQIVEAMELLLQPVDALAPNQAFVANNDIVHCIDFLYDDVAL</sequence>
<evidence type="ECO:0000313" key="2">
    <source>
        <dbReference type="Proteomes" id="UP001295423"/>
    </source>
</evidence>